<feature type="domain" description="Pterin-binding" evidence="10">
    <location>
        <begin position="18"/>
        <end position="264"/>
    </location>
</feature>
<evidence type="ECO:0000256" key="8">
    <source>
        <dbReference type="ARBA" id="ARBA00022909"/>
    </source>
</evidence>
<evidence type="ECO:0000256" key="1">
    <source>
        <dbReference type="ARBA" id="ARBA00000012"/>
    </source>
</evidence>
<organism evidence="11 12">
    <name type="scientific">Roseibium aestuarii</name>
    <dbReference type="NCBI Taxonomy" id="2600299"/>
    <lineage>
        <taxon>Bacteria</taxon>
        <taxon>Pseudomonadati</taxon>
        <taxon>Pseudomonadota</taxon>
        <taxon>Alphaproteobacteria</taxon>
        <taxon>Hyphomicrobiales</taxon>
        <taxon>Stappiaceae</taxon>
        <taxon>Roseibium</taxon>
    </lineage>
</organism>
<dbReference type="InterPro" id="IPR011005">
    <property type="entry name" value="Dihydropteroate_synth-like_sf"/>
</dbReference>
<evidence type="ECO:0000256" key="7">
    <source>
        <dbReference type="ARBA" id="ARBA00022842"/>
    </source>
</evidence>
<dbReference type="PROSITE" id="PS00792">
    <property type="entry name" value="DHPS_1"/>
    <property type="match status" value="1"/>
</dbReference>
<evidence type="ECO:0000256" key="4">
    <source>
        <dbReference type="ARBA" id="ARBA00012458"/>
    </source>
</evidence>
<keyword evidence="8 9" id="KW-0289">Folate biosynthesis</keyword>
<keyword evidence="5 9" id="KW-0808">Transferase</keyword>
<comment type="similarity">
    <text evidence="9">Belongs to the DHPS family.</text>
</comment>
<gene>
    <name evidence="11" type="primary">folP</name>
    <name evidence="11" type="ORF">ACFSC7_10585</name>
</gene>
<dbReference type="SUPFAM" id="SSF51717">
    <property type="entry name" value="Dihydropteroate synthetase-like"/>
    <property type="match status" value="1"/>
</dbReference>
<reference evidence="12" key="1">
    <citation type="journal article" date="2019" name="Int. J. Syst. Evol. Microbiol.">
        <title>The Global Catalogue of Microorganisms (GCM) 10K type strain sequencing project: providing services to taxonomists for standard genome sequencing and annotation.</title>
        <authorList>
            <consortium name="The Broad Institute Genomics Platform"/>
            <consortium name="The Broad Institute Genome Sequencing Center for Infectious Disease"/>
            <person name="Wu L."/>
            <person name="Ma J."/>
        </authorList>
    </citation>
    <scope>NUCLEOTIDE SEQUENCE [LARGE SCALE GENOMIC DNA]</scope>
    <source>
        <strain evidence="12">JCM 3369</strain>
    </source>
</reference>
<keyword evidence="12" id="KW-1185">Reference proteome</keyword>
<dbReference type="Gene3D" id="3.20.20.20">
    <property type="entry name" value="Dihydropteroate synthase-like"/>
    <property type="match status" value="1"/>
</dbReference>
<dbReference type="InterPro" id="IPR045031">
    <property type="entry name" value="DHP_synth-like"/>
</dbReference>
<evidence type="ECO:0000256" key="6">
    <source>
        <dbReference type="ARBA" id="ARBA00022723"/>
    </source>
</evidence>
<comment type="cofactor">
    <cofactor evidence="2 9">
        <name>Mg(2+)</name>
        <dbReference type="ChEBI" id="CHEBI:18420"/>
    </cofactor>
</comment>
<dbReference type="PROSITE" id="PS50972">
    <property type="entry name" value="PTERIN_BINDING"/>
    <property type="match status" value="1"/>
</dbReference>
<comment type="function">
    <text evidence="9">Catalyzes the condensation of para-aminobenzoate (pABA) with 6-hydroxymethyl-7,8-dihydropterin diphosphate (DHPt-PP) to form 7,8-dihydropteroate (H2Pte), the immediate precursor of folate derivatives.</text>
</comment>
<accession>A0ABW4JWM4</accession>
<name>A0ABW4JWM4_9HYPH</name>
<dbReference type="RefSeq" id="WP_208998899.1">
    <property type="nucleotide sequence ID" value="NZ_JBHUFA010000003.1"/>
</dbReference>
<dbReference type="NCBIfam" id="TIGR01496">
    <property type="entry name" value="DHPS"/>
    <property type="match status" value="1"/>
</dbReference>
<evidence type="ECO:0000313" key="11">
    <source>
        <dbReference type="EMBL" id="MFD1695962.1"/>
    </source>
</evidence>
<dbReference type="PANTHER" id="PTHR20941">
    <property type="entry name" value="FOLATE SYNTHESIS PROTEINS"/>
    <property type="match status" value="1"/>
</dbReference>
<evidence type="ECO:0000259" key="10">
    <source>
        <dbReference type="PROSITE" id="PS50972"/>
    </source>
</evidence>
<evidence type="ECO:0000256" key="3">
    <source>
        <dbReference type="ARBA" id="ARBA00004763"/>
    </source>
</evidence>
<sequence>MPACTAYELPGSMPPGRAHVMGILNVTPDSFSDGGRHDSGQAALDHARRMIAEGADILDIGGESTRPGAPVVSPEDEWARLAPVLPAVCALGVPVSIDTYKAEIARRACAAGAVIVNDVWGLQKDPEMADAVAEAGVHVVMMHNRLETDPHLDVMSDIHRFFERSMELAGRAGIARERQILDPGYGFGKTMDQNFVILNRQDDLGRHGLPILAGASRKRMIGAALDAEVGDRLFGSLAFHLLAVERGAAIVRVHDVKPHADAVRIQAAMRRERIVP</sequence>
<dbReference type="CDD" id="cd00739">
    <property type="entry name" value="DHPS"/>
    <property type="match status" value="1"/>
</dbReference>
<evidence type="ECO:0000256" key="5">
    <source>
        <dbReference type="ARBA" id="ARBA00022679"/>
    </source>
</evidence>
<evidence type="ECO:0000313" key="12">
    <source>
        <dbReference type="Proteomes" id="UP001597327"/>
    </source>
</evidence>
<evidence type="ECO:0000256" key="9">
    <source>
        <dbReference type="RuleBase" id="RU361205"/>
    </source>
</evidence>
<protein>
    <recommendedName>
        <fullName evidence="4 9">Dihydropteroate synthase</fullName>
        <shortName evidence="9">DHPS</shortName>
        <ecNumber evidence="4 9">2.5.1.15</ecNumber>
    </recommendedName>
    <alternativeName>
        <fullName evidence="9">Dihydropteroate pyrophosphorylase</fullName>
    </alternativeName>
</protein>
<dbReference type="EC" id="2.5.1.15" evidence="4 9"/>
<dbReference type="Proteomes" id="UP001597327">
    <property type="component" value="Unassembled WGS sequence"/>
</dbReference>
<dbReference type="InterPro" id="IPR006390">
    <property type="entry name" value="DHP_synth_dom"/>
</dbReference>
<dbReference type="InterPro" id="IPR000489">
    <property type="entry name" value="Pterin-binding_dom"/>
</dbReference>
<keyword evidence="7 9" id="KW-0460">Magnesium</keyword>
<dbReference type="GO" id="GO:0004156">
    <property type="term" value="F:dihydropteroate synthase activity"/>
    <property type="evidence" value="ECO:0007669"/>
    <property type="project" value="UniProtKB-EC"/>
</dbReference>
<dbReference type="EMBL" id="JBHUFA010000003">
    <property type="protein sequence ID" value="MFD1695962.1"/>
    <property type="molecule type" value="Genomic_DNA"/>
</dbReference>
<evidence type="ECO:0000256" key="2">
    <source>
        <dbReference type="ARBA" id="ARBA00001946"/>
    </source>
</evidence>
<dbReference type="PROSITE" id="PS00793">
    <property type="entry name" value="DHPS_2"/>
    <property type="match status" value="1"/>
</dbReference>
<comment type="pathway">
    <text evidence="3 9">Cofactor biosynthesis; tetrahydrofolate biosynthesis; 7,8-dihydrofolate from 2-amino-4-hydroxy-6-hydroxymethyl-7,8-dihydropteridine diphosphate and 4-aminobenzoate: step 1/2.</text>
</comment>
<comment type="catalytic activity">
    <reaction evidence="1">
        <text>(7,8-dihydropterin-6-yl)methyl diphosphate + 4-aminobenzoate = 7,8-dihydropteroate + diphosphate</text>
        <dbReference type="Rhea" id="RHEA:19949"/>
        <dbReference type="ChEBI" id="CHEBI:17836"/>
        <dbReference type="ChEBI" id="CHEBI:17839"/>
        <dbReference type="ChEBI" id="CHEBI:33019"/>
        <dbReference type="ChEBI" id="CHEBI:72950"/>
        <dbReference type="EC" id="2.5.1.15"/>
    </reaction>
</comment>
<dbReference type="Pfam" id="PF00809">
    <property type="entry name" value="Pterin_bind"/>
    <property type="match status" value="1"/>
</dbReference>
<dbReference type="PANTHER" id="PTHR20941:SF1">
    <property type="entry name" value="FOLIC ACID SYNTHESIS PROTEIN FOL1"/>
    <property type="match status" value="1"/>
</dbReference>
<keyword evidence="6 9" id="KW-0479">Metal-binding</keyword>
<comment type="caution">
    <text evidence="11">The sequence shown here is derived from an EMBL/GenBank/DDBJ whole genome shotgun (WGS) entry which is preliminary data.</text>
</comment>
<proteinExistence type="inferred from homology"/>